<name>A0A183B8H8_9TREM</name>
<organism evidence="3">
    <name type="scientific">Echinostoma caproni</name>
    <dbReference type="NCBI Taxonomy" id="27848"/>
    <lineage>
        <taxon>Eukaryota</taxon>
        <taxon>Metazoa</taxon>
        <taxon>Spiralia</taxon>
        <taxon>Lophotrochozoa</taxon>
        <taxon>Platyhelminthes</taxon>
        <taxon>Trematoda</taxon>
        <taxon>Digenea</taxon>
        <taxon>Plagiorchiida</taxon>
        <taxon>Echinostomata</taxon>
        <taxon>Echinostomatoidea</taxon>
        <taxon>Echinostomatidae</taxon>
        <taxon>Echinostoma</taxon>
    </lineage>
</organism>
<sequence length="70" mass="7919">MFPYFLIRLVYSSLTEVCASRLEDVAKTLKVLDHGMWVKAEGLWGLAKALRVSAKIMWAQPRGLRLLAKA</sequence>
<dbReference type="WBParaSite" id="ECPE_0001555301-mRNA-1">
    <property type="protein sequence ID" value="ECPE_0001555301-mRNA-1"/>
    <property type="gene ID" value="ECPE_0001555301"/>
</dbReference>
<keyword evidence="2" id="KW-1185">Reference proteome</keyword>
<reference evidence="1 2" key="2">
    <citation type="submission" date="2018-11" db="EMBL/GenBank/DDBJ databases">
        <authorList>
            <consortium name="Pathogen Informatics"/>
        </authorList>
    </citation>
    <scope>NUCLEOTIDE SEQUENCE [LARGE SCALE GENOMIC DNA]</scope>
    <source>
        <strain evidence="1 2">Egypt</strain>
    </source>
</reference>
<accession>A0A183B8H8</accession>
<protein>
    <submittedName>
        <fullName evidence="3">Secreted protein</fullName>
    </submittedName>
</protein>
<evidence type="ECO:0000313" key="2">
    <source>
        <dbReference type="Proteomes" id="UP000272942"/>
    </source>
</evidence>
<dbReference type="AlphaFoldDB" id="A0A183B8H8"/>
<gene>
    <name evidence="1" type="ORF">ECPE_LOCUS15513</name>
</gene>
<evidence type="ECO:0000313" key="3">
    <source>
        <dbReference type="WBParaSite" id="ECPE_0001555301-mRNA-1"/>
    </source>
</evidence>
<proteinExistence type="predicted"/>
<reference evidence="3" key="1">
    <citation type="submission" date="2016-06" db="UniProtKB">
        <authorList>
            <consortium name="WormBaseParasite"/>
        </authorList>
    </citation>
    <scope>IDENTIFICATION</scope>
</reference>
<dbReference type="EMBL" id="UZAN01060821">
    <property type="protein sequence ID" value="VDP92785.1"/>
    <property type="molecule type" value="Genomic_DNA"/>
</dbReference>
<dbReference type="Proteomes" id="UP000272942">
    <property type="component" value="Unassembled WGS sequence"/>
</dbReference>
<evidence type="ECO:0000313" key="1">
    <source>
        <dbReference type="EMBL" id="VDP92785.1"/>
    </source>
</evidence>